<proteinExistence type="predicted"/>
<gene>
    <name evidence="1" type="ORF">EZS28_024879</name>
</gene>
<name>A0A5J4VAS7_9EUKA</name>
<reference evidence="1 2" key="1">
    <citation type="submission" date="2019-03" db="EMBL/GenBank/DDBJ databases">
        <title>Single cell metagenomics reveals metabolic interactions within the superorganism composed of flagellate Streblomastix strix and complex community of Bacteroidetes bacteria on its surface.</title>
        <authorList>
            <person name="Treitli S.C."/>
            <person name="Kolisko M."/>
            <person name="Husnik F."/>
            <person name="Keeling P."/>
            <person name="Hampl V."/>
        </authorList>
    </citation>
    <scope>NUCLEOTIDE SEQUENCE [LARGE SCALE GENOMIC DNA]</scope>
    <source>
        <strain evidence="1">ST1C</strain>
    </source>
</reference>
<evidence type="ECO:0000313" key="1">
    <source>
        <dbReference type="EMBL" id="KAA6379595.1"/>
    </source>
</evidence>
<protein>
    <submittedName>
        <fullName evidence="1">Uncharacterized protein</fullName>
    </submittedName>
</protein>
<dbReference type="EMBL" id="SNRW01008395">
    <property type="protein sequence ID" value="KAA6379595.1"/>
    <property type="molecule type" value="Genomic_DNA"/>
</dbReference>
<organism evidence="1 2">
    <name type="scientific">Streblomastix strix</name>
    <dbReference type="NCBI Taxonomy" id="222440"/>
    <lineage>
        <taxon>Eukaryota</taxon>
        <taxon>Metamonada</taxon>
        <taxon>Preaxostyla</taxon>
        <taxon>Oxymonadida</taxon>
        <taxon>Streblomastigidae</taxon>
        <taxon>Streblomastix</taxon>
    </lineage>
</organism>
<dbReference type="SUPFAM" id="SSF56747">
    <property type="entry name" value="Prim-pol domain"/>
    <property type="match status" value="1"/>
</dbReference>
<evidence type="ECO:0000313" key="2">
    <source>
        <dbReference type="Proteomes" id="UP000324800"/>
    </source>
</evidence>
<sequence length="1306" mass="154415">MTSQYNKKQIIEVGKLLGYDLSHMTNVDGRNTVHYYLKQYGVPGSYAYSDSLRQRVASTIRYRQQHPEPVRRRKKKPEEIRQEQIDHENLRYFHKRNDQKYQNELQQYKQQHQPRRNLQFSENQHEDLPLTTLFEPQQVIAIPQQAHQHDFDQYERQDINNDIQQRSIQMQQNENRFFQERYRKIYHEFNNLTDLELRTFKLLDEEITENIRRLAQYMGFREIDFEDADALMLSEPFNQALFRREVQRFRKQYPKQNVDKTYSRLQEDDFEPTRHYYNNYIVSQYDIENHVRRVGEHELQMNNFIIAFDFGYIVEKVKYDEDHAQIVTYSTRYPHHNIQNALNIQQQITSKEKLEQFIQYLPAKIIEDQERTLEDTKTRFIAIVSMVVVVYRNRPGGAAPADLQKFIKRQEVKFVDNKNYRNNCLFDALSFISLPDEQTKRIYNCSRVAEGKRLMKQFYSAIGNEKIKNFEEFCKNYQGFNLASEGKQLANIFNINICVYAYHHLDFNEEPTQEVEIQPKLNSKGNRIHRKKGDKVKEEKYDNYFLDFVIKPDEKITTVNDDKDKHKQLELQTENMIKTILPRADDDHFVFEAIGEKLNNCLDQLGDPVKAKEIKQRLINEDAMRIQNSFIEYYNQTISDRTSTHNSVPLYNYEKADKRPDYCKKEPWKLTDEEKICVEAYKKEHQYQERTGLAVNIAKCPFLAIVDIDINKKLEKSERTAIREEILSKIEDSKLNVGLVETAHGGLHIYCNTGCICLDNNSMVAVISNEKYAVDIFACAYPENDMPSWDQLRMKYNEKVDRNDENKIGKLRNVVLPFSKIKDKSHDKQSHRSIATSEILEYKVLDNRQTNSFFMKNLNSLSDVFGSLNFDISVIKYKRKAYREIQGNADNIDLTYEQAVILINGLDNVIIHNYVSDKDNNEASLFTLFLSINSLRKISEVDEAFMNEIYDSVSQLPGLTVKARENFDIKRKQLQNKSSSPYYLQSLVKNTNLVYYKANFLPTLVKKVDSKQSHRQISVNTDESNIIKEEPRDFNILLVHFRDKFHFLYISDTQALTGLAYCPICKLHAVKVNDYHGNWNRDLKRHIEQCKQNKGKQVMLSGNQIPFAPHITGNKTYEYFWSRQELQNFKPTKYYITYDFETMEEQINKYFGKSVNKDDDICNSFQNSALVPLSVASTIKSKKGLKSIYFDVRSNNNDQNFIEQWIDALFEEALQIKQDNSYDDTDVPYDIPVPILGFNSAHFDMIFVLPYLTTFKWHITNYLGDFSHIKRVEVRHKITGVRIQFLDAEMFVTKMKLKEFVNDFGK</sequence>
<comment type="caution">
    <text evidence="1">The sequence shown here is derived from an EMBL/GenBank/DDBJ whole genome shotgun (WGS) entry which is preliminary data.</text>
</comment>
<feature type="non-terminal residue" evidence="1">
    <location>
        <position position="1306"/>
    </location>
</feature>
<accession>A0A5J4VAS7</accession>
<dbReference type="Proteomes" id="UP000324800">
    <property type="component" value="Unassembled WGS sequence"/>
</dbReference>